<keyword evidence="4 6" id="KW-0449">Lipoprotein</keyword>
<keyword evidence="2 4" id="KW-0472">Membrane</keyword>
<dbReference type="SUPFAM" id="SSF50998">
    <property type="entry name" value="Quinoprotein alcohol dehydrogenase-like"/>
    <property type="match status" value="1"/>
</dbReference>
<evidence type="ECO:0000256" key="4">
    <source>
        <dbReference type="HAMAP-Rule" id="MF_00923"/>
    </source>
</evidence>
<dbReference type="HAMAP" id="MF_00923">
    <property type="entry name" value="OM_assembly_BamB"/>
    <property type="match status" value="1"/>
</dbReference>
<dbReference type="EMBL" id="JGVK01000001">
    <property type="protein sequence ID" value="KEY91684.1"/>
    <property type="molecule type" value="Genomic_DNA"/>
</dbReference>
<evidence type="ECO:0000256" key="3">
    <source>
        <dbReference type="ARBA" id="ARBA00023237"/>
    </source>
</evidence>
<dbReference type="InterPro" id="IPR011047">
    <property type="entry name" value="Quinoprotein_ADH-like_sf"/>
</dbReference>
<accession>A0A084CPF5</accession>
<dbReference type="STRING" id="1179155.CF67_01019"/>
<evidence type="ECO:0000256" key="1">
    <source>
        <dbReference type="ARBA" id="ARBA00022729"/>
    </source>
</evidence>
<dbReference type="SMART" id="SM00564">
    <property type="entry name" value="PQQ"/>
    <property type="match status" value="7"/>
</dbReference>
<dbReference type="GO" id="GO:0009279">
    <property type="term" value="C:cell outer membrane"/>
    <property type="evidence" value="ECO:0007669"/>
    <property type="project" value="UniProtKB-SubCell"/>
</dbReference>
<feature type="domain" description="Pyrrolo-quinoline quinone repeat" evidence="5">
    <location>
        <begin position="72"/>
        <end position="307"/>
    </location>
</feature>
<dbReference type="PROSITE" id="PS51257">
    <property type="entry name" value="PROKAR_LIPOPROTEIN"/>
    <property type="match status" value="1"/>
</dbReference>
<dbReference type="OrthoDB" id="5173551at2"/>
<dbReference type="Gene3D" id="2.130.10.10">
    <property type="entry name" value="YVTN repeat-like/Quinoprotein amine dehydrogenase"/>
    <property type="match status" value="1"/>
</dbReference>
<evidence type="ECO:0000313" key="7">
    <source>
        <dbReference type="Proteomes" id="UP000053784"/>
    </source>
</evidence>
<dbReference type="PANTHER" id="PTHR34512">
    <property type="entry name" value="CELL SURFACE PROTEIN"/>
    <property type="match status" value="1"/>
</dbReference>
<evidence type="ECO:0000313" key="6">
    <source>
        <dbReference type="EMBL" id="KEY91684.1"/>
    </source>
</evidence>
<dbReference type="PANTHER" id="PTHR34512:SF30">
    <property type="entry name" value="OUTER MEMBRANE PROTEIN ASSEMBLY FACTOR BAMB"/>
    <property type="match status" value="1"/>
</dbReference>
<dbReference type="GO" id="GO:0043165">
    <property type="term" value="P:Gram-negative-bacterium-type cell outer membrane assembly"/>
    <property type="evidence" value="ECO:0007669"/>
    <property type="project" value="UniProtKB-UniRule"/>
</dbReference>
<dbReference type="InterPro" id="IPR015943">
    <property type="entry name" value="WD40/YVTN_repeat-like_dom_sf"/>
</dbReference>
<comment type="subcellular location">
    <subcellularLocation>
        <location evidence="4">Cell outer membrane</location>
        <topology evidence="4">Lipid-anchor</topology>
    </subcellularLocation>
</comment>
<gene>
    <name evidence="6" type="primary">yfgL</name>
    <name evidence="4" type="synonym">bamB</name>
    <name evidence="6" type="ORF">CF67_01019</name>
</gene>
<keyword evidence="4" id="KW-0564">Palmitate</keyword>
<dbReference type="GO" id="GO:0051205">
    <property type="term" value="P:protein insertion into membrane"/>
    <property type="evidence" value="ECO:0007669"/>
    <property type="project" value="UniProtKB-UniRule"/>
</dbReference>
<dbReference type="InterPro" id="IPR002372">
    <property type="entry name" value="PQQ_rpt_dom"/>
</dbReference>
<dbReference type="RefSeq" id="WP_034412862.1">
    <property type="nucleotide sequence ID" value="NZ_JGVK01000001.1"/>
</dbReference>
<evidence type="ECO:0000256" key="2">
    <source>
        <dbReference type="ARBA" id="ARBA00023136"/>
    </source>
</evidence>
<comment type="function">
    <text evidence="4">Part of the outer membrane protein assembly complex, which is involved in assembly and insertion of beta-barrel proteins into the outer membrane.</text>
</comment>
<dbReference type="NCBIfam" id="NF008351">
    <property type="entry name" value="PRK11138.1"/>
    <property type="match status" value="1"/>
</dbReference>
<dbReference type="AlphaFoldDB" id="A0A084CPF5"/>
<comment type="caution">
    <text evidence="6">The sequence shown here is derived from an EMBL/GenBank/DDBJ whole genome shotgun (WGS) entry which is preliminary data.</text>
</comment>
<protein>
    <recommendedName>
        <fullName evidence="4">Outer membrane protein assembly factor BamB</fullName>
    </recommendedName>
</protein>
<dbReference type="Proteomes" id="UP000053784">
    <property type="component" value="Unassembled WGS sequence"/>
</dbReference>
<organism evidence="6 7">
    <name type="scientific">Candidatus Photodesmus blepharonis</name>
    <dbReference type="NCBI Taxonomy" id="1179155"/>
    <lineage>
        <taxon>Bacteria</taxon>
        <taxon>Pseudomonadati</taxon>
        <taxon>Pseudomonadota</taxon>
        <taxon>Gammaproteobacteria</taxon>
        <taxon>Vibrionales</taxon>
        <taxon>Vibrionaceae</taxon>
        <taxon>Candidatus Photodesmus</taxon>
    </lineage>
</organism>
<comment type="subunit">
    <text evidence="4">Part of the Bam complex.</text>
</comment>
<keyword evidence="3 4" id="KW-0998">Cell outer membrane</keyword>
<dbReference type="InterPro" id="IPR018391">
    <property type="entry name" value="PQQ_b-propeller_rpt"/>
</dbReference>
<comment type="similarity">
    <text evidence="4">Belongs to the BamB family.</text>
</comment>
<sequence length="381" mass="41337">MRKLFSNELIFVVFLQVIVGCAGTEGTFVPKVQSSFIPIEEWTVSVGQGVGHHFSKLTPKYAYGKIYVASRSGLIKALNPEDGATLWENNLERDISARLSGGISAAYSKLFIGTENGQLIALDVECGKLIWFTDVGGEVLSSPVTDSNMVIVNTNRGALVALEQDSGKKKWTVQTDVPSLTLRGDSTPVAIWGTVFWGTADGYLAAATLEQGELIWRKIVSLPQGGTEISRLVDVDSLPLVLGNNLFAVGINGKLVAVDLYSGQLIWKRTYSSAIDLVSDGSRIFIVTDIDRLVAVDPQSGAEIWKNHQLSNRLLTSPKIINGYLVVGDNEGYLHWIDRKNGELIAQQMVDDSGFAVGPIEIPGGYVLITRNGNLKKLAIN</sequence>
<keyword evidence="1 4" id="KW-0732">Signal</keyword>
<dbReference type="NCBIfam" id="TIGR03300">
    <property type="entry name" value="assembly_YfgL"/>
    <property type="match status" value="1"/>
</dbReference>
<keyword evidence="7" id="KW-1185">Reference proteome</keyword>
<evidence type="ECO:0000259" key="5">
    <source>
        <dbReference type="Pfam" id="PF13360"/>
    </source>
</evidence>
<dbReference type="eggNOG" id="COG1520">
    <property type="taxonomic scope" value="Bacteria"/>
</dbReference>
<proteinExistence type="inferred from homology"/>
<name>A0A084CPF5_9GAMM</name>
<dbReference type="Pfam" id="PF13360">
    <property type="entry name" value="PQQ_2"/>
    <property type="match status" value="1"/>
</dbReference>
<dbReference type="InterPro" id="IPR017687">
    <property type="entry name" value="BamB"/>
</dbReference>
<reference evidence="6 7" key="1">
    <citation type="submission" date="2014-03" db="EMBL/GenBank/DDBJ databases">
        <title>Selection and divergence in the genomes of co-occurring obligate luminous symbionts with specific hosts.</title>
        <authorList>
            <person name="Hendry T.A."/>
            <person name="de Wet J.R."/>
            <person name="Dunlap P.V."/>
        </authorList>
    </citation>
    <scope>NUCLEOTIDE SEQUENCE [LARGE SCALE GENOMIC DNA]</scope>
    <source>
        <strain evidence="6 7">Ppalp.1</strain>
    </source>
</reference>